<proteinExistence type="predicted"/>
<dbReference type="GO" id="GO:0006270">
    <property type="term" value="P:DNA replication initiation"/>
    <property type="evidence" value="ECO:0007669"/>
    <property type="project" value="TreeGrafter"/>
</dbReference>
<evidence type="ECO:0000313" key="2">
    <source>
        <dbReference type="Proteomes" id="UP000019132"/>
    </source>
</evidence>
<dbReference type="PANTHER" id="PTHR13394">
    <property type="entry name" value="ORIGIN RECOGNITION COMPLEX SUBUNIT 6"/>
    <property type="match status" value="1"/>
</dbReference>
<dbReference type="VEuPathDB" id="FungiDB:PYU1_G008008"/>
<dbReference type="STRING" id="431595.K3WST0"/>
<dbReference type="EnsemblProtists" id="PYU1_T008024">
    <property type="protein sequence ID" value="PYU1_T008024"/>
    <property type="gene ID" value="PYU1_G008008"/>
</dbReference>
<protein>
    <submittedName>
        <fullName evidence="1">Uncharacterized protein</fullName>
    </submittedName>
</protein>
<reference evidence="1" key="3">
    <citation type="submission" date="2015-02" db="UniProtKB">
        <authorList>
            <consortium name="EnsemblProtists"/>
        </authorList>
    </citation>
    <scope>IDENTIFICATION</scope>
    <source>
        <strain evidence="1">DAOM BR144</strain>
    </source>
</reference>
<dbReference type="InterPro" id="IPR020529">
    <property type="entry name" value="ORC6_met/pln"/>
</dbReference>
<reference evidence="2" key="1">
    <citation type="journal article" date="2010" name="Genome Biol.">
        <title>Genome sequence of the necrotrophic plant pathogen Pythium ultimum reveals original pathogenicity mechanisms and effector repertoire.</title>
        <authorList>
            <person name="Levesque C.A."/>
            <person name="Brouwer H."/>
            <person name="Cano L."/>
            <person name="Hamilton J.P."/>
            <person name="Holt C."/>
            <person name="Huitema E."/>
            <person name="Raffaele S."/>
            <person name="Robideau G.P."/>
            <person name="Thines M."/>
            <person name="Win J."/>
            <person name="Zerillo M.M."/>
            <person name="Beakes G.W."/>
            <person name="Boore J.L."/>
            <person name="Busam D."/>
            <person name="Dumas B."/>
            <person name="Ferriera S."/>
            <person name="Fuerstenberg S.I."/>
            <person name="Gachon C.M."/>
            <person name="Gaulin E."/>
            <person name="Govers F."/>
            <person name="Grenville-Briggs L."/>
            <person name="Horner N."/>
            <person name="Hostetler J."/>
            <person name="Jiang R.H."/>
            <person name="Johnson J."/>
            <person name="Krajaejun T."/>
            <person name="Lin H."/>
            <person name="Meijer H.J."/>
            <person name="Moore B."/>
            <person name="Morris P."/>
            <person name="Phuntmart V."/>
            <person name="Puiu D."/>
            <person name="Shetty J."/>
            <person name="Stajich J.E."/>
            <person name="Tripathy S."/>
            <person name="Wawra S."/>
            <person name="van West P."/>
            <person name="Whitty B.R."/>
            <person name="Coutinho P.M."/>
            <person name="Henrissat B."/>
            <person name="Martin F."/>
            <person name="Thomas P.D."/>
            <person name="Tyler B.M."/>
            <person name="De Vries R.P."/>
            <person name="Kamoun S."/>
            <person name="Yandell M."/>
            <person name="Tisserat N."/>
            <person name="Buell C.R."/>
        </authorList>
    </citation>
    <scope>NUCLEOTIDE SEQUENCE</scope>
    <source>
        <strain evidence="2">DAOM:BR144</strain>
    </source>
</reference>
<name>K3WST0_GLOUD</name>
<dbReference type="EMBL" id="GL376617">
    <property type="status" value="NOT_ANNOTATED_CDS"/>
    <property type="molecule type" value="Genomic_DNA"/>
</dbReference>
<dbReference type="PANTHER" id="PTHR13394:SF0">
    <property type="entry name" value="ORIGIN RECOGNITION COMPLEX SUBUNIT 6"/>
    <property type="match status" value="1"/>
</dbReference>
<reference evidence="2" key="2">
    <citation type="submission" date="2010-04" db="EMBL/GenBank/DDBJ databases">
        <authorList>
            <person name="Buell R."/>
            <person name="Hamilton J."/>
            <person name="Hostetler J."/>
        </authorList>
    </citation>
    <scope>NUCLEOTIDE SEQUENCE [LARGE SCALE GENOMIC DNA]</scope>
    <source>
        <strain evidence="2">DAOM:BR144</strain>
    </source>
</reference>
<keyword evidence="2" id="KW-1185">Reference proteome</keyword>
<dbReference type="Proteomes" id="UP000019132">
    <property type="component" value="Unassembled WGS sequence"/>
</dbReference>
<dbReference type="eggNOG" id="ENOG502S202">
    <property type="taxonomic scope" value="Eukaryota"/>
</dbReference>
<organism evidence="1 2">
    <name type="scientific">Globisporangium ultimum (strain ATCC 200006 / CBS 805.95 / DAOM BR144)</name>
    <name type="common">Pythium ultimum</name>
    <dbReference type="NCBI Taxonomy" id="431595"/>
    <lineage>
        <taxon>Eukaryota</taxon>
        <taxon>Sar</taxon>
        <taxon>Stramenopiles</taxon>
        <taxon>Oomycota</taxon>
        <taxon>Peronosporomycetes</taxon>
        <taxon>Pythiales</taxon>
        <taxon>Pythiaceae</taxon>
        <taxon>Globisporangium</taxon>
    </lineage>
</organism>
<sequence>MDVGVLAGLYGGIPARVVERAKEYMRVTAARKSARVDLTTPVACLLVAGKSMEETLDQKRLSSLAGVSHRLVEQNMRKILNAVDVRSIVQTTPAALCIRFGCEAITELVNRVYAEYQVTVQHERL</sequence>
<dbReference type="AlphaFoldDB" id="K3WST0"/>
<dbReference type="GO" id="GO:0005664">
    <property type="term" value="C:nuclear origin of replication recognition complex"/>
    <property type="evidence" value="ECO:0007669"/>
    <property type="project" value="InterPro"/>
</dbReference>
<dbReference type="HOGENOM" id="CLU_130686_0_0_1"/>
<evidence type="ECO:0000313" key="1">
    <source>
        <dbReference type="EnsemblProtists" id="PYU1_T008024"/>
    </source>
</evidence>
<accession>K3WST0</accession>
<dbReference type="InParanoid" id="K3WST0"/>